<dbReference type="InterPro" id="IPR001487">
    <property type="entry name" value="Bromodomain"/>
</dbReference>
<dbReference type="Gene3D" id="1.20.920.10">
    <property type="entry name" value="Bromodomain-like"/>
    <property type="match status" value="2"/>
</dbReference>
<protein>
    <recommendedName>
        <fullName evidence="3">Bromo domain-containing protein</fullName>
    </recommendedName>
</protein>
<dbReference type="SMART" id="SM00297">
    <property type="entry name" value="BROMO"/>
    <property type="match status" value="2"/>
</dbReference>
<dbReference type="GO" id="GO:0006338">
    <property type="term" value="P:chromatin remodeling"/>
    <property type="evidence" value="ECO:0007669"/>
    <property type="project" value="TreeGrafter"/>
</dbReference>
<dbReference type="InterPro" id="IPR050935">
    <property type="entry name" value="Bromo_chromatin_reader"/>
</dbReference>
<keyword evidence="1 2" id="KW-0103">Bromodomain</keyword>
<dbReference type="SUPFAM" id="SSF47370">
    <property type="entry name" value="Bromodomain"/>
    <property type="match status" value="2"/>
</dbReference>
<dbReference type="GO" id="GO:0006355">
    <property type="term" value="P:regulation of DNA-templated transcription"/>
    <property type="evidence" value="ECO:0007669"/>
    <property type="project" value="TreeGrafter"/>
</dbReference>
<evidence type="ECO:0000256" key="1">
    <source>
        <dbReference type="ARBA" id="ARBA00023117"/>
    </source>
</evidence>
<dbReference type="EMBL" id="BEXD01002535">
    <property type="protein sequence ID" value="GBB98609.1"/>
    <property type="molecule type" value="Genomic_DNA"/>
</dbReference>
<sequence length="708" mass="82389">MNTSENYPGQNILISYLKEKDKPSYYRFLNNHHDIIIASITTTTNLKDLNNLWIKRFLCIGKDHPELNNKLVSNPSSHSGVLTLLLIKSANSGGGIGYITQIIKECSRHTNLLEIFWQKIIKEYEENLMPAITDKIPKDTSNTITNFCYDILHMLENKSNINPFYRCAKKSNNKIIRNPMDLLTIYLKLDNEEYTNINEFEEDMHLIFRNCYTYNDMDSEIYHLGEELESVFIKIWAEKTQKEELKKMRNNDTDSSTKILTEKNINQQKVVRDDDVDLSTTSVLTLLLIKSANSGGGIGYLTKERSRYANSLKVFWQKIIKEYEENLMPALTDNIPKDTSNTITNFYYDILHILENKSNINPFYRYNEEYTNINKFEEDMHLIFRNCYTYNDMDSEIYHLGEELESVFIKIWAEKTQKEELKKMRNNDTDSSTKILTEKNINQQKVVRDDDVDLSTTNHMAKQFQILEQNKDDLVFRNVVNEAFCATLAYKNLVTGNIIPFIKNLKTSLLSRSQMSLFSADEPVLQAIVESLISRKYRIPELTLVMDGKKQKGSGRFGYADVFVIKGTGDNNVILELKYVSLVGLIKKQKNEYGANDLEDLDKTLEKEDEELLLSRPYSFWSKEHKKIKQIIISEMLENGINQLKSYMKVIAKGKTTDYSNSGIIDKRIKIIKSNPNKLKGFVILVIGFRRILWRPVEEVISNYSYYI</sequence>
<dbReference type="InterPro" id="IPR036427">
    <property type="entry name" value="Bromodomain-like_sf"/>
</dbReference>
<dbReference type="PRINTS" id="PR00503">
    <property type="entry name" value="BROMODOMAIN"/>
</dbReference>
<dbReference type="Proteomes" id="UP000247702">
    <property type="component" value="Unassembled WGS sequence"/>
</dbReference>
<dbReference type="GO" id="GO:0000785">
    <property type="term" value="C:chromatin"/>
    <property type="evidence" value="ECO:0007669"/>
    <property type="project" value="TreeGrafter"/>
</dbReference>
<feature type="domain" description="Bromo" evidence="3">
    <location>
        <begin position="347"/>
        <end position="398"/>
    </location>
</feature>
<gene>
    <name evidence="4" type="ORF">RclHR1_03280005</name>
</gene>
<dbReference type="PANTHER" id="PTHR22880:SF225">
    <property type="entry name" value="BROMODOMAIN-CONTAINING PROTEIN BET-1-RELATED"/>
    <property type="match status" value="1"/>
</dbReference>
<accession>A0A2Z6RN98</accession>
<dbReference type="AlphaFoldDB" id="A0A2Z6RN98"/>
<evidence type="ECO:0000313" key="4">
    <source>
        <dbReference type="EMBL" id="GBB98609.1"/>
    </source>
</evidence>
<feature type="domain" description="Bromo" evidence="3">
    <location>
        <begin position="174"/>
        <end position="222"/>
    </location>
</feature>
<proteinExistence type="predicted"/>
<dbReference type="PANTHER" id="PTHR22880">
    <property type="entry name" value="FALZ-RELATED BROMODOMAIN-CONTAINING PROTEINS"/>
    <property type="match status" value="1"/>
</dbReference>
<evidence type="ECO:0000313" key="5">
    <source>
        <dbReference type="Proteomes" id="UP000247702"/>
    </source>
</evidence>
<name>A0A2Z6RN98_9GLOM</name>
<keyword evidence="5" id="KW-1185">Reference proteome</keyword>
<evidence type="ECO:0000259" key="3">
    <source>
        <dbReference type="PROSITE" id="PS50014"/>
    </source>
</evidence>
<dbReference type="PROSITE" id="PS50014">
    <property type="entry name" value="BROMODOMAIN_2"/>
    <property type="match status" value="2"/>
</dbReference>
<dbReference type="Pfam" id="PF00439">
    <property type="entry name" value="Bromodomain"/>
    <property type="match status" value="2"/>
</dbReference>
<organism evidence="4 5">
    <name type="scientific">Rhizophagus clarus</name>
    <dbReference type="NCBI Taxonomy" id="94130"/>
    <lineage>
        <taxon>Eukaryota</taxon>
        <taxon>Fungi</taxon>
        <taxon>Fungi incertae sedis</taxon>
        <taxon>Mucoromycota</taxon>
        <taxon>Glomeromycotina</taxon>
        <taxon>Glomeromycetes</taxon>
        <taxon>Glomerales</taxon>
        <taxon>Glomeraceae</taxon>
        <taxon>Rhizophagus</taxon>
    </lineage>
</organism>
<dbReference type="GO" id="GO:0005634">
    <property type="term" value="C:nucleus"/>
    <property type="evidence" value="ECO:0007669"/>
    <property type="project" value="TreeGrafter"/>
</dbReference>
<reference evidence="4 5" key="1">
    <citation type="submission" date="2017-11" db="EMBL/GenBank/DDBJ databases">
        <title>The genome of Rhizophagus clarus HR1 reveals common genetic basis of auxotrophy among arbuscular mycorrhizal fungi.</title>
        <authorList>
            <person name="Kobayashi Y."/>
        </authorList>
    </citation>
    <scope>NUCLEOTIDE SEQUENCE [LARGE SCALE GENOMIC DNA]</scope>
    <source>
        <strain evidence="4 5">HR1</strain>
    </source>
</reference>
<comment type="caution">
    <text evidence="4">The sequence shown here is derived from an EMBL/GenBank/DDBJ whole genome shotgun (WGS) entry which is preliminary data.</text>
</comment>
<evidence type="ECO:0000256" key="2">
    <source>
        <dbReference type="PROSITE-ProRule" id="PRU00035"/>
    </source>
</evidence>